<feature type="domain" description="Rhodopsin" evidence="7">
    <location>
        <begin position="63"/>
        <end position="137"/>
    </location>
</feature>
<dbReference type="EMBL" id="CM002798">
    <property type="protein sequence ID" value="KZN90332.1"/>
    <property type="molecule type" value="Genomic_DNA"/>
</dbReference>
<dbReference type="InterPro" id="IPR049326">
    <property type="entry name" value="Rhodopsin_dom_fungi"/>
</dbReference>
<evidence type="ECO:0000256" key="5">
    <source>
        <dbReference type="ARBA" id="ARBA00038359"/>
    </source>
</evidence>
<organism evidence="8">
    <name type="scientific">Penicillium chrysogenum</name>
    <name type="common">Penicillium notatum</name>
    <dbReference type="NCBI Taxonomy" id="5076"/>
    <lineage>
        <taxon>Eukaryota</taxon>
        <taxon>Fungi</taxon>
        <taxon>Dikarya</taxon>
        <taxon>Ascomycota</taxon>
        <taxon>Pezizomycotina</taxon>
        <taxon>Eurotiomycetes</taxon>
        <taxon>Eurotiomycetidae</taxon>
        <taxon>Eurotiales</taxon>
        <taxon>Aspergillaceae</taxon>
        <taxon>Penicillium</taxon>
        <taxon>Penicillium chrysogenum species complex</taxon>
    </lineage>
</organism>
<comment type="similarity">
    <text evidence="5">Belongs to the SAT4 family.</text>
</comment>
<dbReference type="AlphaFoldDB" id="A0A167VDT6"/>
<proteinExistence type="inferred from homology"/>
<protein>
    <recommendedName>
        <fullName evidence="7">Rhodopsin domain-containing protein</fullName>
    </recommendedName>
</protein>
<feature type="transmembrane region" description="Helical" evidence="6">
    <location>
        <begin position="171"/>
        <end position="197"/>
    </location>
</feature>
<evidence type="ECO:0000259" key="7">
    <source>
        <dbReference type="Pfam" id="PF20684"/>
    </source>
</evidence>
<gene>
    <name evidence="8" type="ORF">EN45_004490</name>
</gene>
<dbReference type="InterPro" id="IPR052337">
    <property type="entry name" value="SAT4-like"/>
</dbReference>
<dbReference type="Proteomes" id="UP000076449">
    <property type="component" value="Chromosome I"/>
</dbReference>
<keyword evidence="4 6" id="KW-0472">Membrane</keyword>
<dbReference type="Pfam" id="PF20684">
    <property type="entry name" value="Fung_rhodopsin"/>
    <property type="match status" value="2"/>
</dbReference>
<evidence type="ECO:0000313" key="8">
    <source>
        <dbReference type="EMBL" id="KZN90332.1"/>
    </source>
</evidence>
<dbReference type="GO" id="GO:0016020">
    <property type="term" value="C:membrane"/>
    <property type="evidence" value="ECO:0007669"/>
    <property type="project" value="UniProtKB-SubCell"/>
</dbReference>
<evidence type="ECO:0000256" key="3">
    <source>
        <dbReference type="ARBA" id="ARBA00022989"/>
    </source>
</evidence>
<evidence type="ECO:0000256" key="1">
    <source>
        <dbReference type="ARBA" id="ARBA00004141"/>
    </source>
</evidence>
<feature type="transmembrane region" description="Helical" evidence="6">
    <location>
        <begin position="89"/>
        <end position="112"/>
    </location>
</feature>
<reference evidence="8" key="1">
    <citation type="journal article" date="2014" name="Genome Announc.">
        <title>Complete sequencing and chromosome-scale genome assembly of the industrial progenitor strain P2niaD18 from the penicillin producer Penicillium chrysogenum.</title>
        <authorList>
            <person name="Specht T."/>
            <person name="Dahlmann T.A."/>
            <person name="Zadra I."/>
            <person name="Kurnsteiner H."/>
            <person name="Kuck U."/>
        </authorList>
    </citation>
    <scope>NUCLEOTIDE SEQUENCE [LARGE SCALE GENOMIC DNA]</scope>
    <source>
        <strain evidence="8">P2niaD18</strain>
    </source>
</reference>
<feature type="transmembrane region" description="Helical" evidence="6">
    <location>
        <begin position="28"/>
        <end position="48"/>
    </location>
</feature>
<feature type="domain" description="Rhodopsin" evidence="7">
    <location>
        <begin position="140"/>
        <end position="190"/>
    </location>
</feature>
<evidence type="ECO:0000256" key="4">
    <source>
        <dbReference type="ARBA" id="ARBA00023136"/>
    </source>
</evidence>
<feature type="transmembrane region" description="Helical" evidence="6">
    <location>
        <begin position="124"/>
        <end position="151"/>
    </location>
</feature>
<evidence type="ECO:0000256" key="6">
    <source>
        <dbReference type="SAM" id="Phobius"/>
    </source>
</evidence>
<name>A0A167VDT6_PENCH</name>
<sequence>MPQKYVLAYLQFLQAAGLHEGRMEETTVPSIIICNTIMLVLASAGVFVKLLMLGHPRNIGADGVTRYGYGKHIEAVEADIPAISMFLKLVVVTAISYLIAMTAIQVSFCLLYKRLFAVAHVGWPYWFLITIVVLQFIEELVCATSIIRATYLKRFQVDYTWDLVNALNWSAVEVCTAIFIACIPSFKALITVFFPLLRKYMGFPSASTPHQHINEENSGDSPTDYFNLPVTQRVQTTPDCFPLPSPVVDYDEPTNLIMSGAIPTVPEDRASRQDPCLDYNIGGSA</sequence>
<accession>A0A167VDT6</accession>
<dbReference type="PANTHER" id="PTHR33048">
    <property type="entry name" value="PTH11-LIKE INTEGRAL MEMBRANE PROTEIN (AFU_ORTHOLOGUE AFUA_5G11245)"/>
    <property type="match status" value="1"/>
</dbReference>
<keyword evidence="2 6" id="KW-0812">Transmembrane</keyword>
<evidence type="ECO:0000256" key="2">
    <source>
        <dbReference type="ARBA" id="ARBA00022692"/>
    </source>
</evidence>
<comment type="subcellular location">
    <subcellularLocation>
        <location evidence="1">Membrane</location>
        <topology evidence="1">Multi-pass membrane protein</topology>
    </subcellularLocation>
</comment>
<dbReference type="PANTHER" id="PTHR33048:SF123">
    <property type="entry name" value="INTEGRAL MEMBRANE PROTEIN"/>
    <property type="match status" value="1"/>
</dbReference>
<keyword evidence="3 6" id="KW-1133">Transmembrane helix</keyword>